<reference evidence="3" key="2">
    <citation type="submission" date="2017-10" db="EMBL/GenBank/DDBJ databases">
        <authorList>
            <person name="Enke T.N."/>
            <person name="Cordero O.X."/>
        </authorList>
    </citation>
    <scope>NUCLEOTIDE SEQUENCE</scope>
    <source>
        <strain evidence="3">4G03</strain>
    </source>
</reference>
<proteinExistence type="predicted"/>
<feature type="signal peptide" evidence="1">
    <location>
        <begin position="1"/>
        <end position="21"/>
    </location>
</feature>
<accession>A0A2G1BW23</accession>
<dbReference type="EMBL" id="JAUYVU010000001">
    <property type="protein sequence ID" value="MDP2540298.1"/>
    <property type="molecule type" value="Genomic_DNA"/>
</dbReference>
<keyword evidence="1" id="KW-0732">Signal</keyword>
<organism evidence="3 4">
    <name type="scientific">Tenacibaculum discolor</name>
    <dbReference type="NCBI Taxonomy" id="361581"/>
    <lineage>
        <taxon>Bacteria</taxon>
        <taxon>Pseudomonadati</taxon>
        <taxon>Bacteroidota</taxon>
        <taxon>Flavobacteriia</taxon>
        <taxon>Flavobacteriales</taxon>
        <taxon>Flavobacteriaceae</taxon>
        <taxon>Tenacibaculum</taxon>
    </lineage>
</organism>
<reference evidence="3 4" key="1">
    <citation type="journal article" date="2016" name="Nat. Commun.">
        <title>Microbial interactions lead to rapid micro-scale successions on model marine particles.</title>
        <authorList>
            <person name="Datta M.S."/>
            <person name="Sliwerska E."/>
            <person name="Gore J."/>
            <person name="Polz M.F."/>
            <person name="Cordero O.X."/>
        </authorList>
    </citation>
    <scope>NUCLEOTIDE SEQUENCE [LARGE SCALE GENOMIC DNA]</scope>
    <source>
        <strain evidence="3 4">4G03</strain>
    </source>
</reference>
<reference evidence="2 5" key="3">
    <citation type="submission" date="2023-07" db="EMBL/GenBank/DDBJ databases">
        <title>Genome content predicts the carbon catabolic preferences of heterotrophic bacteria.</title>
        <authorList>
            <person name="Gralka M."/>
        </authorList>
    </citation>
    <scope>NUCLEOTIDE SEQUENCE [LARGE SCALE GENOMIC DNA]</scope>
    <source>
        <strain evidence="2 5">4G03</strain>
    </source>
</reference>
<dbReference type="PROSITE" id="PS51257">
    <property type="entry name" value="PROKAR_LIPOPROTEIN"/>
    <property type="match status" value="1"/>
</dbReference>
<name>A0A2G1BW23_9FLAO</name>
<dbReference type="EMBL" id="PDUU01000004">
    <property type="protein sequence ID" value="PHN98243.1"/>
    <property type="molecule type" value="Genomic_DNA"/>
</dbReference>
<gene>
    <name evidence="3" type="ORF">CSC81_07525</name>
    <name evidence="2" type="ORF">Q8W23_02310</name>
</gene>
<evidence type="ECO:0000313" key="2">
    <source>
        <dbReference type="EMBL" id="MDP2540298.1"/>
    </source>
</evidence>
<protein>
    <recommendedName>
        <fullName evidence="6">Lipocalin-like domain-containing protein</fullName>
    </recommendedName>
</protein>
<evidence type="ECO:0000313" key="4">
    <source>
        <dbReference type="Proteomes" id="UP000222163"/>
    </source>
</evidence>
<dbReference type="RefSeq" id="WP_099215144.1">
    <property type="nucleotide sequence ID" value="NZ_JAUYVU010000001.1"/>
</dbReference>
<dbReference type="Proteomes" id="UP001242342">
    <property type="component" value="Unassembled WGS sequence"/>
</dbReference>
<keyword evidence="5" id="KW-1185">Reference proteome</keyword>
<sequence length="464" mass="52652">MKLLKSTLLVLSIILFLSSCRTEEIQIIDPPIQNALEANSKVANLMKSTVTKDGSDDNIIDGASCLSVKLPVTVTVNSKEITVNDEDGYEEIEDLFDLFDDDVDSIVISYPIEVILSDYTVKTVNSDEELEALAQNCKGDNEEDDDIECLDFYYPLTASVFDSNYELVLTIKVNNDEEMHELIEDLEDYTAVTINFPFKVILNGDTYVYINNMQELEEAIEAAKNSCDEDDDNDYNDDDCDDCSTEAVKEIFANCNEWIVEKLYINEQYLTEEFKMFVFSFTENGVIKVNNNENISEGTWEASGSENDIKFTINIPDYPDFNAMWYLHEVKEDSGEVSIRLLLEGNHLRFKSQCSIVKDELSDILLADGSVWAVENYKNNGVDETENYANYQLYFYSDNIVKAKKDGVIIEGTWEVSSDANVLALNFSDAPVNEFNKEWAVAVTSETEVVLEANDRRLVIKRVN</sequence>
<dbReference type="AlphaFoldDB" id="A0A2G1BW23"/>
<evidence type="ECO:0000313" key="5">
    <source>
        <dbReference type="Proteomes" id="UP001242342"/>
    </source>
</evidence>
<evidence type="ECO:0000313" key="3">
    <source>
        <dbReference type="EMBL" id="PHN98243.1"/>
    </source>
</evidence>
<comment type="caution">
    <text evidence="3">The sequence shown here is derived from an EMBL/GenBank/DDBJ whole genome shotgun (WGS) entry which is preliminary data.</text>
</comment>
<evidence type="ECO:0000256" key="1">
    <source>
        <dbReference type="SAM" id="SignalP"/>
    </source>
</evidence>
<dbReference type="Proteomes" id="UP000222163">
    <property type="component" value="Unassembled WGS sequence"/>
</dbReference>
<feature type="chain" id="PRO_5013908000" description="Lipocalin-like domain-containing protein" evidence="1">
    <location>
        <begin position="22"/>
        <end position="464"/>
    </location>
</feature>
<evidence type="ECO:0008006" key="6">
    <source>
        <dbReference type="Google" id="ProtNLM"/>
    </source>
</evidence>